<dbReference type="PANTHER" id="PTHR33116">
    <property type="entry name" value="REVERSE TRANSCRIPTASE ZINC-BINDING DOMAIN-CONTAINING PROTEIN-RELATED-RELATED"/>
    <property type="match status" value="1"/>
</dbReference>
<feature type="domain" description="Reverse transcriptase" evidence="1">
    <location>
        <begin position="32"/>
        <end position="156"/>
    </location>
</feature>
<dbReference type="EMBL" id="JACGWJ010000009">
    <property type="protein sequence ID" value="KAL0399998.1"/>
    <property type="molecule type" value="Genomic_DNA"/>
</dbReference>
<comment type="caution">
    <text evidence="2">The sequence shown here is derived from an EMBL/GenBank/DDBJ whole genome shotgun (WGS) entry which is preliminary data.</text>
</comment>
<name>A0AAW2T608_SESRA</name>
<evidence type="ECO:0000313" key="2">
    <source>
        <dbReference type="EMBL" id="KAL0399998.1"/>
    </source>
</evidence>
<evidence type="ECO:0000259" key="1">
    <source>
        <dbReference type="Pfam" id="PF00078"/>
    </source>
</evidence>
<proteinExistence type="predicted"/>
<reference evidence="2" key="1">
    <citation type="submission" date="2020-06" db="EMBL/GenBank/DDBJ databases">
        <authorList>
            <person name="Li T."/>
            <person name="Hu X."/>
            <person name="Zhang T."/>
            <person name="Song X."/>
            <person name="Zhang H."/>
            <person name="Dai N."/>
            <person name="Sheng W."/>
            <person name="Hou X."/>
            <person name="Wei L."/>
        </authorList>
    </citation>
    <scope>NUCLEOTIDE SEQUENCE</scope>
    <source>
        <strain evidence="2">G02</strain>
        <tissue evidence="2">Leaf</tissue>
    </source>
</reference>
<dbReference type="Pfam" id="PF00078">
    <property type="entry name" value="RVT_1"/>
    <property type="match status" value="1"/>
</dbReference>
<dbReference type="InterPro" id="IPR000477">
    <property type="entry name" value="RT_dom"/>
</dbReference>
<dbReference type="PANTHER" id="PTHR33116:SF86">
    <property type="entry name" value="REVERSE TRANSCRIPTASE DOMAIN-CONTAINING PROTEIN"/>
    <property type="match status" value="1"/>
</dbReference>
<organism evidence="2">
    <name type="scientific">Sesamum radiatum</name>
    <name type="common">Black benniseed</name>
    <dbReference type="NCBI Taxonomy" id="300843"/>
    <lineage>
        <taxon>Eukaryota</taxon>
        <taxon>Viridiplantae</taxon>
        <taxon>Streptophyta</taxon>
        <taxon>Embryophyta</taxon>
        <taxon>Tracheophyta</taxon>
        <taxon>Spermatophyta</taxon>
        <taxon>Magnoliopsida</taxon>
        <taxon>eudicotyledons</taxon>
        <taxon>Gunneridae</taxon>
        <taxon>Pentapetalae</taxon>
        <taxon>asterids</taxon>
        <taxon>lamiids</taxon>
        <taxon>Lamiales</taxon>
        <taxon>Pedaliaceae</taxon>
        <taxon>Sesamum</taxon>
    </lineage>
</organism>
<protein>
    <submittedName>
        <fullName evidence="2">Mitochondrial protein</fullName>
    </submittedName>
</protein>
<dbReference type="AlphaFoldDB" id="A0AAW2T608"/>
<gene>
    <name evidence="2" type="ORF">Sradi_2343100</name>
</gene>
<reference evidence="2" key="2">
    <citation type="journal article" date="2024" name="Plant">
        <title>Genomic evolution and insights into agronomic trait innovations of Sesamum species.</title>
        <authorList>
            <person name="Miao H."/>
            <person name="Wang L."/>
            <person name="Qu L."/>
            <person name="Liu H."/>
            <person name="Sun Y."/>
            <person name="Le M."/>
            <person name="Wang Q."/>
            <person name="Wei S."/>
            <person name="Zheng Y."/>
            <person name="Lin W."/>
            <person name="Duan Y."/>
            <person name="Cao H."/>
            <person name="Xiong S."/>
            <person name="Wang X."/>
            <person name="Wei L."/>
            <person name="Li C."/>
            <person name="Ma Q."/>
            <person name="Ju M."/>
            <person name="Zhao R."/>
            <person name="Li G."/>
            <person name="Mu C."/>
            <person name="Tian Q."/>
            <person name="Mei H."/>
            <person name="Zhang T."/>
            <person name="Gao T."/>
            <person name="Zhang H."/>
        </authorList>
    </citation>
    <scope>NUCLEOTIDE SEQUENCE</scope>
    <source>
        <strain evidence="2">G02</strain>
    </source>
</reference>
<sequence length="257" mass="29483">MDLELLHELNRIAIVLIPKCKRAENLTHFILSRNQFGYVTPQRSIRQGHPLSPYPFLLCTEALSSLIHSAEAKGRIEGVAISRRAPPISHLLFADDTLLCCQATKEAMECIREILQCYGRASGQEVNLQKSIAVFSRNIQLNQQENLSAILGIRYEETYEKYLGLPSVVGKPRRAVFNSIRDRVWTRIQGWSDKLLSQAGKSILIKSVLQSIPTYAMGYFRLPLSLINELHSMTADYLWHHKDERKIHWLAWRKLCT</sequence>
<accession>A0AAW2T608</accession>